<feature type="domain" description="Phage tail collar" evidence="2">
    <location>
        <begin position="28"/>
        <end position="84"/>
    </location>
</feature>
<dbReference type="OrthoDB" id="9810174at2"/>
<evidence type="ECO:0000259" key="2">
    <source>
        <dbReference type="Pfam" id="PF07484"/>
    </source>
</evidence>
<dbReference type="Gene3D" id="3.90.1340.10">
    <property type="entry name" value="Phage tail collar domain"/>
    <property type="match status" value="1"/>
</dbReference>
<dbReference type="Pfam" id="PF07484">
    <property type="entry name" value="Collar"/>
    <property type="match status" value="1"/>
</dbReference>
<dbReference type="RefSeq" id="WP_148402154.1">
    <property type="nucleotide sequence ID" value="NZ_VSKK01000001.1"/>
</dbReference>
<dbReference type="Proteomes" id="UP000323720">
    <property type="component" value="Unassembled WGS sequence"/>
</dbReference>
<comment type="caution">
    <text evidence="3">The sequence shown here is derived from an EMBL/GenBank/DDBJ whole genome shotgun (WGS) entry which is preliminary data.</text>
</comment>
<proteinExistence type="predicted"/>
<evidence type="ECO:0000256" key="1">
    <source>
        <dbReference type="SAM" id="SignalP"/>
    </source>
</evidence>
<evidence type="ECO:0000313" key="3">
    <source>
        <dbReference type="EMBL" id="TYB78416.1"/>
    </source>
</evidence>
<feature type="signal peptide" evidence="1">
    <location>
        <begin position="1"/>
        <end position="22"/>
    </location>
</feature>
<sequence>MKKTITILSLLLCLSFSKTANSQEAYLGDIKITAINFEQRYWMECDGRLLQINLHNALFSLLGTQYGGDGMTTFRLPDLRGRVPIGQGNGPGLPSYIQGSSAGYPITTLEVANLPAHNHTVNAVTEDGDSSSPTNNFPAGTKLLDQEYATTGTTTTMNPAMVGNTGNGTAVNNMQPYVTLRYVICVSGLFPQRN</sequence>
<dbReference type="EMBL" id="VSKK01000001">
    <property type="protein sequence ID" value="TYB78416.1"/>
    <property type="molecule type" value="Genomic_DNA"/>
</dbReference>
<reference evidence="3 4" key="1">
    <citation type="submission" date="2019-08" db="EMBL/GenBank/DDBJ databases">
        <title>Genomes of Antarctic Bizionia species.</title>
        <authorList>
            <person name="Bowman J.P."/>
        </authorList>
    </citation>
    <scope>NUCLEOTIDE SEQUENCE [LARGE SCALE GENOMIC DNA]</scope>
    <source>
        <strain evidence="3 4">ADA-4</strain>
    </source>
</reference>
<name>A0A5D0RBZ0_9FLAO</name>
<dbReference type="InterPro" id="IPR011083">
    <property type="entry name" value="Phage_tail_collar_dom"/>
</dbReference>
<dbReference type="InterPro" id="IPR037053">
    <property type="entry name" value="Phage_tail_collar_dom_sf"/>
</dbReference>
<keyword evidence="4" id="KW-1185">Reference proteome</keyword>
<gene>
    <name evidence="3" type="ORF">ES674_01140</name>
</gene>
<keyword evidence="1" id="KW-0732">Signal</keyword>
<protein>
    <submittedName>
        <fullName evidence="3">Phage tail protein</fullName>
    </submittedName>
</protein>
<dbReference type="SUPFAM" id="SSF88874">
    <property type="entry name" value="Receptor-binding domain of short tail fibre protein gp12"/>
    <property type="match status" value="1"/>
</dbReference>
<dbReference type="AlphaFoldDB" id="A0A5D0RBZ0"/>
<evidence type="ECO:0000313" key="4">
    <source>
        <dbReference type="Proteomes" id="UP000323720"/>
    </source>
</evidence>
<feature type="chain" id="PRO_5022757188" evidence="1">
    <location>
        <begin position="23"/>
        <end position="194"/>
    </location>
</feature>
<organism evidence="3 4">
    <name type="scientific">Bizionia myxarmorum</name>
    <dbReference type="NCBI Taxonomy" id="291186"/>
    <lineage>
        <taxon>Bacteria</taxon>
        <taxon>Pseudomonadati</taxon>
        <taxon>Bacteroidota</taxon>
        <taxon>Flavobacteriia</taxon>
        <taxon>Flavobacteriales</taxon>
        <taxon>Flavobacteriaceae</taxon>
        <taxon>Bizionia</taxon>
    </lineage>
</organism>
<accession>A0A5D0RBZ0</accession>